<sequence>MSVAREDSEKVDRLAHADPGVSIFLRPIAPPAPWSRRLCGITASWIARWWGNEESPGIFPFVAFWGGLAQFLAGLKGYPARDTLITVINVLWDSFWMSAGLLCLLVRRTDVFTWSGALASAARDLVLCGVMTTLAIGSTIACCLFAYGPGVSTGMYVAAYFWIVSAILAWWRVTVYLVEEAYGQAFMRYFPVFRTSTEKRKPLVVPGFGEPGVRRGMPGIV</sequence>
<evidence type="ECO:0000256" key="1">
    <source>
        <dbReference type="SAM" id="Phobius"/>
    </source>
</evidence>
<comment type="caution">
    <text evidence="2">The sequence shown here is derived from an EMBL/GenBank/DDBJ whole genome shotgun (WGS) entry which is preliminary data.</text>
</comment>
<dbReference type="GeneID" id="98177409"/>
<keyword evidence="1" id="KW-1133">Transmembrane helix</keyword>
<feature type="transmembrane region" description="Helical" evidence="1">
    <location>
        <begin position="125"/>
        <end position="147"/>
    </location>
</feature>
<feature type="transmembrane region" description="Helical" evidence="1">
    <location>
        <begin position="159"/>
        <end position="178"/>
    </location>
</feature>
<reference evidence="2 3" key="1">
    <citation type="submission" date="2024-09" db="EMBL/GenBank/DDBJ databases">
        <title>Itraconazole resistance in Madurella fahalii resulting from another homologue of gene encoding cytochrome P450 14-alpha sterol demethylase (CYP51).</title>
        <authorList>
            <person name="Yoshioka I."/>
            <person name="Fahal A.H."/>
            <person name="Kaneko S."/>
            <person name="Yaguchi T."/>
        </authorList>
    </citation>
    <scope>NUCLEOTIDE SEQUENCE [LARGE SCALE GENOMIC DNA]</scope>
    <source>
        <strain evidence="2 3">IFM 68171</strain>
    </source>
</reference>
<feature type="transmembrane region" description="Helical" evidence="1">
    <location>
        <begin position="58"/>
        <end position="78"/>
    </location>
</feature>
<proteinExistence type="predicted"/>
<evidence type="ECO:0000313" key="2">
    <source>
        <dbReference type="EMBL" id="GAB1316456.1"/>
    </source>
</evidence>
<accession>A0ABQ0GFA4</accession>
<name>A0ABQ0GFA4_9PEZI</name>
<dbReference type="Proteomes" id="UP001628179">
    <property type="component" value="Unassembled WGS sequence"/>
</dbReference>
<gene>
    <name evidence="2" type="ORF">MFIFM68171_06666</name>
</gene>
<keyword evidence="3" id="KW-1185">Reference proteome</keyword>
<dbReference type="RefSeq" id="XP_070918187.1">
    <property type="nucleotide sequence ID" value="XM_071062086.1"/>
</dbReference>
<feature type="transmembrane region" description="Helical" evidence="1">
    <location>
        <begin position="84"/>
        <end position="105"/>
    </location>
</feature>
<keyword evidence="1" id="KW-0472">Membrane</keyword>
<evidence type="ECO:0000313" key="3">
    <source>
        <dbReference type="Proteomes" id="UP001628179"/>
    </source>
</evidence>
<keyword evidence="1" id="KW-0812">Transmembrane</keyword>
<organism evidence="2 3">
    <name type="scientific">Madurella fahalii</name>
    <dbReference type="NCBI Taxonomy" id="1157608"/>
    <lineage>
        <taxon>Eukaryota</taxon>
        <taxon>Fungi</taxon>
        <taxon>Dikarya</taxon>
        <taxon>Ascomycota</taxon>
        <taxon>Pezizomycotina</taxon>
        <taxon>Sordariomycetes</taxon>
        <taxon>Sordariomycetidae</taxon>
        <taxon>Sordariales</taxon>
        <taxon>Sordariales incertae sedis</taxon>
        <taxon>Madurella</taxon>
    </lineage>
</organism>
<protein>
    <submittedName>
        <fullName evidence="2">Uncharacterized protein</fullName>
    </submittedName>
</protein>
<dbReference type="EMBL" id="BAAFSV010000003">
    <property type="protein sequence ID" value="GAB1316456.1"/>
    <property type="molecule type" value="Genomic_DNA"/>
</dbReference>